<protein>
    <submittedName>
        <fullName evidence="1">Protein TIFY 4A-like</fullName>
    </submittedName>
</protein>
<dbReference type="Proteomes" id="UP000250235">
    <property type="component" value="Unassembled WGS sequence"/>
</dbReference>
<keyword evidence="2" id="KW-1185">Reference proteome</keyword>
<proteinExistence type="predicted"/>
<dbReference type="OrthoDB" id="909247at2759"/>
<sequence>MEIDFMGLYSQSPAPVPPPDASFVDPGIERGEGDVSLSLFTSSPREEKAVLQDFLRKKTRKSPVENMASIHNSALIYDWENAQPSGRSTISRNKFEPPLSFQVSSTAFSAKAAPTFFAAQKTDRKMFATGDASFDDTPKSKDGYTPTVAMARRATLARFLEKRSHRLNQQIKPHLMGRPLDWSEVGDTAFTKYNKKIKDSSQYDVLM</sequence>
<accession>A0A2Z7CYQ5</accession>
<dbReference type="Pfam" id="PF09425">
    <property type="entry name" value="Jas_motif"/>
    <property type="match status" value="1"/>
</dbReference>
<evidence type="ECO:0000313" key="1">
    <source>
        <dbReference type="EMBL" id="KZV49789.1"/>
    </source>
</evidence>
<dbReference type="AlphaFoldDB" id="A0A2Z7CYQ5"/>
<name>A0A2Z7CYQ5_9LAMI</name>
<dbReference type="EMBL" id="KQ992981">
    <property type="protein sequence ID" value="KZV49789.1"/>
    <property type="molecule type" value="Genomic_DNA"/>
</dbReference>
<organism evidence="1 2">
    <name type="scientific">Dorcoceras hygrometricum</name>
    <dbReference type="NCBI Taxonomy" id="472368"/>
    <lineage>
        <taxon>Eukaryota</taxon>
        <taxon>Viridiplantae</taxon>
        <taxon>Streptophyta</taxon>
        <taxon>Embryophyta</taxon>
        <taxon>Tracheophyta</taxon>
        <taxon>Spermatophyta</taxon>
        <taxon>Magnoliopsida</taxon>
        <taxon>eudicotyledons</taxon>
        <taxon>Gunneridae</taxon>
        <taxon>Pentapetalae</taxon>
        <taxon>asterids</taxon>
        <taxon>lamiids</taxon>
        <taxon>Lamiales</taxon>
        <taxon>Gesneriaceae</taxon>
        <taxon>Didymocarpoideae</taxon>
        <taxon>Trichosporeae</taxon>
        <taxon>Loxocarpinae</taxon>
        <taxon>Dorcoceras</taxon>
    </lineage>
</organism>
<gene>
    <name evidence="1" type="ORF">F511_07340</name>
</gene>
<evidence type="ECO:0000313" key="2">
    <source>
        <dbReference type="Proteomes" id="UP000250235"/>
    </source>
</evidence>
<dbReference type="InterPro" id="IPR018467">
    <property type="entry name" value="CCT_CS"/>
</dbReference>
<reference evidence="1 2" key="1">
    <citation type="journal article" date="2015" name="Proc. Natl. Acad. Sci. U.S.A.">
        <title>The resurrection genome of Boea hygrometrica: A blueprint for survival of dehydration.</title>
        <authorList>
            <person name="Xiao L."/>
            <person name="Yang G."/>
            <person name="Zhang L."/>
            <person name="Yang X."/>
            <person name="Zhao S."/>
            <person name="Ji Z."/>
            <person name="Zhou Q."/>
            <person name="Hu M."/>
            <person name="Wang Y."/>
            <person name="Chen M."/>
            <person name="Xu Y."/>
            <person name="Jin H."/>
            <person name="Xiao X."/>
            <person name="Hu G."/>
            <person name="Bao F."/>
            <person name="Hu Y."/>
            <person name="Wan P."/>
            <person name="Li L."/>
            <person name="Deng X."/>
            <person name="Kuang T."/>
            <person name="Xiang C."/>
            <person name="Zhu J.K."/>
            <person name="Oliver M.J."/>
            <person name="He Y."/>
        </authorList>
    </citation>
    <scope>NUCLEOTIDE SEQUENCE [LARGE SCALE GENOMIC DNA]</scope>
    <source>
        <strain evidence="2">cv. XS01</strain>
    </source>
</reference>